<sequence length="252" mass="28589">MRPVIGVSAAWSNETWPKKKHEQDFIPDFYYIGRSYIHAICQLGGIPFILPPQSVHEEEGVINQIVNQLDGLLLSGGGDIGINPTDEYVPYLIEQQRHRYEFESALIKEAWLKDLPVMGICRGHQMIVEVLGGEITNQPIKNHSGKDGISDWDIVEIMPNTLLDEITENKEWKVNSYHTQAAKKLPASLNVSATNQTDDIIEAVEAHDKTFFVGVQFHPEQLISRDNNSISLFQRFIDEAKNEAMKKQSIHK</sequence>
<gene>
    <name evidence="1" type="ORF">JOC94_002761</name>
</gene>
<dbReference type="RefSeq" id="WP_077111470.1">
    <property type="nucleotide sequence ID" value="NZ_JAFBFH010000018.1"/>
</dbReference>
<reference evidence="1 2" key="1">
    <citation type="submission" date="2021-01" db="EMBL/GenBank/DDBJ databases">
        <title>Genomic Encyclopedia of Type Strains, Phase IV (KMG-IV): sequencing the most valuable type-strain genomes for metagenomic binning, comparative biology and taxonomic classification.</title>
        <authorList>
            <person name="Goeker M."/>
        </authorList>
    </citation>
    <scope>NUCLEOTIDE SEQUENCE [LARGE SCALE GENOMIC DNA]</scope>
    <source>
        <strain evidence="1 2">DSM 105453</strain>
    </source>
</reference>
<dbReference type="Gene3D" id="3.40.50.880">
    <property type="match status" value="1"/>
</dbReference>
<comment type="caution">
    <text evidence="1">The sequence shown here is derived from an EMBL/GenBank/DDBJ whole genome shotgun (WGS) entry which is preliminary data.</text>
</comment>
<dbReference type="PRINTS" id="PR00097">
    <property type="entry name" value="ANTSNTHASEII"/>
</dbReference>
<keyword evidence="1" id="KW-0315">Glutamine amidotransferase</keyword>
<organism evidence="1 2">
    <name type="scientific">Siminovitchia thermophila</name>
    <dbReference type="NCBI Taxonomy" id="1245522"/>
    <lineage>
        <taxon>Bacteria</taxon>
        <taxon>Bacillati</taxon>
        <taxon>Bacillota</taxon>
        <taxon>Bacilli</taxon>
        <taxon>Bacillales</taxon>
        <taxon>Bacillaceae</taxon>
        <taxon>Siminovitchia</taxon>
    </lineage>
</organism>
<evidence type="ECO:0000313" key="2">
    <source>
        <dbReference type="Proteomes" id="UP000823485"/>
    </source>
</evidence>
<dbReference type="PRINTS" id="PR00096">
    <property type="entry name" value="GATASE"/>
</dbReference>
<accession>A0ABS2R813</accession>
<name>A0ABS2R813_9BACI</name>
<dbReference type="PROSITE" id="PS51273">
    <property type="entry name" value="GATASE_TYPE_1"/>
    <property type="match status" value="1"/>
</dbReference>
<evidence type="ECO:0000313" key="1">
    <source>
        <dbReference type="EMBL" id="MBM7715772.1"/>
    </source>
</evidence>
<dbReference type="InterPro" id="IPR029062">
    <property type="entry name" value="Class_I_gatase-like"/>
</dbReference>
<dbReference type="PANTHER" id="PTHR43235:SF1">
    <property type="entry name" value="GLUTAMINE AMIDOTRANSFERASE PB2B2.05-RELATED"/>
    <property type="match status" value="1"/>
</dbReference>
<dbReference type="EMBL" id="JAFBFH010000018">
    <property type="protein sequence ID" value="MBM7715772.1"/>
    <property type="molecule type" value="Genomic_DNA"/>
</dbReference>
<dbReference type="Proteomes" id="UP000823485">
    <property type="component" value="Unassembled WGS sequence"/>
</dbReference>
<dbReference type="Pfam" id="PF07722">
    <property type="entry name" value="Peptidase_C26"/>
    <property type="match status" value="1"/>
</dbReference>
<proteinExistence type="predicted"/>
<dbReference type="PANTHER" id="PTHR43235">
    <property type="entry name" value="GLUTAMINE AMIDOTRANSFERASE PB2B2.05-RELATED"/>
    <property type="match status" value="1"/>
</dbReference>
<dbReference type="InterPro" id="IPR044668">
    <property type="entry name" value="PuuD-like"/>
</dbReference>
<keyword evidence="2" id="KW-1185">Reference proteome</keyword>
<dbReference type="InterPro" id="IPR011697">
    <property type="entry name" value="Peptidase_C26"/>
</dbReference>
<protein>
    <submittedName>
        <fullName evidence="1">Glutamine amidotransferase</fullName>
    </submittedName>
</protein>
<dbReference type="SUPFAM" id="SSF52317">
    <property type="entry name" value="Class I glutamine amidotransferase-like"/>
    <property type="match status" value="1"/>
</dbReference>